<evidence type="ECO:0000256" key="7">
    <source>
        <dbReference type="ARBA" id="ARBA00022902"/>
    </source>
</evidence>
<feature type="signal peptide" evidence="10">
    <location>
        <begin position="1"/>
        <end position="25"/>
    </location>
</feature>
<dbReference type="CTD" id="555717"/>
<reference evidence="12" key="1">
    <citation type="submission" date="2025-08" db="UniProtKB">
        <authorList>
            <consortium name="RefSeq"/>
        </authorList>
    </citation>
    <scope>IDENTIFICATION</scope>
</reference>
<dbReference type="GO" id="GO:0007399">
    <property type="term" value="P:nervous system development"/>
    <property type="evidence" value="ECO:0007669"/>
    <property type="project" value="UniProtKB-KW"/>
</dbReference>
<keyword evidence="11" id="KW-1185">Reference proteome</keyword>
<evidence type="ECO:0000313" key="12">
    <source>
        <dbReference type="RefSeq" id="XP_030643370.1"/>
    </source>
</evidence>
<evidence type="ECO:0000256" key="1">
    <source>
        <dbReference type="ARBA" id="ARBA00004496"/>
    </source>
</evidence>
<comment type="similarity">
    <text evidence="2">Belongs to the CNTF family.</text>
</comment>
<keyword evidence="5" id="KW-0963">Cytoplasm</keyword>
<feature type="chain" id="PRO_5027114471" description="Ciliary neurotrophic factor" evidence="10">
    <location>
        <begin position="26"/>
        <end position="213"/>
    </location>
</feature>
<protein>
    <recommendedName>
        <fullName evidence="3">Ciliary neurotrophic factor</fullName>
    </recommendedName>
</protein>
<keyword evidence="8" id="KW-0339">Growth factor</keyword>
<dbReference type="Proteomes" id="UP000504632">
    <property type="component" value="Chromosome 10"/>
</dbReference>
<dbReference type="OrthoDB" id="9943465at2759"/>
<dbReference type="InterPro" id="IPR009079">
    <property type="entry name" value="4_helix_cytokine-like_core"/>
</dbReference>
<evidence type="ECO:0000256" key="10">
    <source>
        <dbReference type="SAM" id="SignalP"/>
    </source>
</evidence>
<dbReference type="GeneID" id="115823460"/>
<evidence type="ECO:0000256" key="6">
    <source>
        <dbReference type="ARBA" id="ARBA00022782"/>
    </source>
</evidence>
<dbReference type="Gene3D" id="1.20.1250.10">
    <property type="match status" value="1"/>
</dbReference>
<sequence>MARNKNLGGALLSVLLFTAIGFLGAAEQCDSQSCGKTLRKSLKLTRVTLKNAEALLETYKKSQGDFAELYCQMAMENIPGSSISGQVSSERMVNVYTRLKEFLPHLKMVAEQQTEMQIPSHSLFNELTEVQDRTGHVSFKVNCLLQILMPNMPIPEPPKPTGLPPSLNYFQKKVYGCVVLTRLKEFLMQTAQELRTHKDKMCMHRTPRLSQNY</sequence>
<dbReference type="GO" id="GO:0043524">
    <property type="term" value="P:negative regulation of neuron apoptotic process"/>
    <property type="evidence" value="ECO:0007669"/>
    <property type="project" value="InterPro"/>
</dbReference>
<comment type="subcellular location">
    <subcellularLocation>
        <location evidence="1">Cytoplasm</location>
    </subcellularLocation>
</comment>
<name>A0A6J2WD19_CHACN</name>
<dbReference type="InParanoid" id="A0A6J2WD19"/>
<evidence type="ECO:0000256" key="9">
    <source>
        <dbReference type="ARBA" id="ARBA00025427"/>
    </source>
</evidence>
<dbReference type="GO" id="GO:0070120">
    <property type="term" value="P:ciliary neurotrophic factor-mediated signaling pathway"/>
    <property type="evidence" value="ECO:0007669"/>
    <property type="project" value="InterPro"/>
</dbReference>
<evidence type="ECO:0000256" key="3">
    <source>
        <dbReference type="ARBA" id="ARBA00015150"/>
    </source>
</evidence>
<comment type="function">
    <text evidence="9">CNTF is a survival factor for various neuronal cell types. Seems to prevent the degeneration of motor axons after axotomy.</text>
</comment>
<dbReference type="Pfam" id="PF01110">
    <property type="entry name" value="CNTF"/>
    <property type="match status" value="1"/>
</dbReference>
<gene>
    <name evidence="12" type="primary">m17</name>
</gene>
<keyword evidence="4" id="KW-0217">Developmental protein</keyword>
<dbReference type="GO" id="GO:0005737">
    <property type="term" value="C:cytoplasm"/>
    <property type="evidence" value="ECO:0007669"/>
    <property type="project" value="UniProtKB-SubCell"/>
</dbReference>
<accession>A0A6J2WD19</accession>
<dbReference type="PANTHER" id="PTHR15196:SF0">
    <property type="entry name" value="CILIARY NEUROTROPHIC FACTOR"/>
    <property type="match status" value="1"/>
</dbReference>
<dbReference type="GO" id="GO:0030154">
    <property type="term" value="P:cell differentiation"/>
    <property type="evidence" value="ECO:0007669"/>
    <property type="project" value="UniProtKB-KW"/>
</dbReference>
<dbReference type="AlphaFoldDB" id="A0A6J2WD19"/>
<evidence type="ECO:0000256" key="4">
    <source>
        <dbReference type="ARBA" id="ARBA00022473"/>
    </source>
</evidence>
<organism evidence="11 12">
    <name type="scientific">Chanos chanos</name>
    <name type="common">Milkfish</name>
    <name type="synonym">Mugil chanos</name>
    <dbReference type="NCBI Taxonomy" id="29144"/>
    <lineage>
        <taxon>Eukaryota</taxon>
        <taxon>Metazoa</taxon>
        <taxon>Chordata</taxon>
        <taxon>Craniata</taxon>
        <taxon>Vertebrata</taxon>
        <taxon>Euteleostomi</taxon>
        <taxon>Actinopterygii</taxon>
        <taxon>Neopterygii</taxon>
        <taxon>Teleostei</taxon>
        <taxon>Ostariophysi</taxon>
        <taxon>Gonorynchiformes</taxon>
        <taxon>Chanidae</taxon>
        <taxon>Chanos</taxon>
    </lineage>
</organism>
<dbReference type="PANTHER" id="PTHR15196">
    <property type="entry name" value="CILIARY NEUROTROPHIC FACTOR"/>
    <property type="match status" value="1"/>
</dbReference>
<proteinExistence type="inferred from homology"/>
<evidence type="ECO:0000313" key="11">
    <source>
        <dbReference type="Proteomes" id="UP000504632"/>
    </source>
</evidence>
<dbReference type="GO" id="GO:0005127">
    <property type="term" value="F:ciliary neurotrophic factor receptor binding"/>
    <property type="evidence" value="ECO:0007669"/>
    <property type="project" value="InterPro"/>
</dbReference>
<keyword evidence="7" id="KW-0524">Neurogenesis</keyword>
<evidence type="ECO:0000256" key="8">
    <source>
        <dbReference type="ARBA" id="ARBA00023030"/>
    </source>
</evidence>
<dbReference type="InterPro" id="IPR000151">
    <property type="entry name" value="Ciliary_neurotrophic_fac_CNTF"/>
</dbReference>
<evidence type="ECO:0000256" key="5">
    <source>
        <dbReference type="ARBA" id="ARBA00022490"/>
    </source>
</evidence>
<keyword evidence="10" id="KW-0732">Signal</keyword>
<dbReference type="GO" id="GO:0008083">
    <property type="term" value="F:growth factor activity"/>
    <property type="evidence" value="ECO:0007669"/>
    <property type="project" value="UniProtKB-KW"/>
</dbReference>
<keyword evidence="6" id="KW-0221">Differentiation</keyword>
<dbReference type="SUPFAM" id="SSF47266">
    <property type="entry name" value="4-helical cytokines"/>
    <property type="match status" value="1"/>
</dbReference>
<dbReference type="RefSeq" id="XP_030643370.1">
    <property type="nucleotide sequence ID" value="XM_030787510.1"/>
</dbReference>
<evidence type="ECO:0000256" key="2">
    <source>
        <dbReference type="ARBA" id="ARBA00007988"/>
    </source>
</evidence>